<dbReference type="Proteomes" id="UP000235786">
    <property type="component" value="Unassembled WGS sequence"/>
</dbReference>
<name>A0A2J6RKR7_HYAVF</name>
<evidence type="ECO:0000313" key="2">
    <source>
        <dbReference type="EMBL" id="PMD39114.1"/>
    </source>
</evidence>
<organism evidence="2 3">
    <name type="scientific">Hyaloscypha variabilis (strain UAMH 11265 / GT02V1 / F)</name>
    <name type="common">Meliniomyces variabilis</name>
    <dbReference type="NCBI Taxonomy" id="1149755"/>
    <lineage>
        <taxon>Eukaryota</taxon>
        <taxon>Fungi</taxon>
        <taxon>Dikarya</taxon>
        <taxon>Ascomycota</taxon>
        <taxon>Pezizomycotina</taxon>
        <taxon>Leotiomycetes</taxon>
        <taxon>Helotiales</taxon>
        <taxon>Hyaloscyphaceae</taxon>
        <taxon>Hyaloscypha</taxon>
        <taxon>Hyaloscypha variabilis</taxon>
    </lineage>
</organism>
<reference evidence="2 3" key="1">
    <citation type="submission" date="2016-04" db="EMBL/GenBank/DDBJ databases">
        <title>A degradative enzymes factory behind the ericoid mycorrhizal symbiosis.</title>
        <authorList>
            <consortium name="DOE Joint Genome Institute"/>
            <person name="Martino E."/>
            <person name="Morin E."/>
            <person name="Grelet G."/>
            <person name="Kuo A."/>
            <person name="Kohler A."/>
            <person name="Daghino S."/>
            <person name="Barry K."/>
            <person name="Choi C."/>
            <person name="Cichocki N."/>
            <person name="Clum A."/>
            <person name="Copeland A."/>
            <person name="Hainaut M."/>
            <person name="Haridas S."/>
            <person name="Labutti K."/>
            <person name="Lindquist E."/>
            <person name="Lipzen A."/>
            <person name="Khouja H.-R."/>
            <person name="Murat C."/>
            <person name="Ohm R."/>
            <person name="Olson A."/>
            <person name="Spatafora J."/>
            <person name="Veneault-Fourrey C."/>
            <person name="Henrissat B."/>
            <person name="Grigoriev I."/>
            <person name="Martin F."/>
            <person name="Perotto S."/>
        </authorList>
    </citation>
    <scope>NUCLEOTIDE SEQUENCE [LARGE SCALE GENOMIC DNA]</scope>
    <source>
        <strain evidence="2 3">F</strain>
    </source>
</reference>
<evidence type="ECO:0000259" key="1">
    <source>
        <dbReference type="Pfam" id="PF20150"/>
    </source>
</evidence>
<dbReference type="OrthoDB" id="3555024at2759"/>
<dbReference type="InterPro" id="IPR045518">
    <property type="entry name" value="2EXR"/>
</dbReference>
<feature type="domain" description="2EXR" evidence="1">
    <location>
        <begin position="54"/>
        <end position="132"/>
    </location>
</feature>
<keyword evidence="3" id="KW-1185">Reference proteome</keyword>
<dbReference type="AlphaFoldDB" id="A0A2J6RKR7"/>
<proteinExistence type="predicted"/>
<gene>
    <name evidence="2" type="ORF">L207DRAFT_635081</name>
</gene>
<protein>
    <recommendedName>
        <fullName evidence="1">2EXR domain-containing protein</fullName>
    </recommendedName>
</protein>
<sequence>MVPSIINGWLQLLEQSSFAILVFEIPGQQQAKPDTVDNVSTKRTTIEADAEKTFTLYPKLPLEVKKRVWKFATQNVEPRLVAFGRRGGTIPAVLHACRLSRSGAAPTYTFLKYREHHKEGFNMSINFEVDVVFLRTDSSYGDLRGCFPDSQLEVKRFAVSPESDETLILNLEYEQSGDMLEILWNSFSNLKEFLCIANASSGQVGGYNDPVESVSNYIDDGSYFFNAIQEDVSFLRSILRPPALELKLTQFR</sequence>
<dbReference type="EMBL" id="KZ613947">
    <property type="protein sequence ID" value="PMD39114.1"/>
    <property type="molecule type" value="Genomic_DNA"/>
</dbReference>
<dbReference type="Pfam" id="PF20150">
    <property type="entry name" value="2EXR"/>
    <property type="match status" value="1"/>
</dbReference>
<accession>A0A2J6RKR7</accession>
<evidence type="ECO:0000313" key="3">
    <source>
        <dbReference type="Proteomes" id="UP000235786"/>
    </source>
</evidence>